<evidence type="ECO:0000313" key="2">
    <source>
        <dbReference type="Proteomes" id="UP000236520"/>
    </source>
</evidence>
<dbReference type="Proteomes" id="UP000236520">
    <property type="component" value="Unassembled WGS sequence"/>
</dbReference>
<keyword evidence="2" id="KW-1185">Reference proteome</keyword>
<dbReference type="AlphaFoldDB" id="A0A2J7YR78"/>
<dbReference type="SMART" id="SM00567">
    <property type="entry name" value="EZ_HEAT"/>
    <property type="match status" value="3"/>
</dbReference>
<accession>A0A2J7YR78</accession>
<reference evidence="1 2" key="1">
    <citation type="submission" date="2015-09" db="EMBL/GenBank/DDBJ databases">
        <title>Genome sequence, genome mining and natural product profiling of a biocontrol bacterium Streptomyces malaysiensis F913.</title>
        <authorList>
            <person name="Xu Y."/>
            <person name="Wei J."/>
            <person name="Xie J."/>
            <person name="Li T."/>
            <person name="Zhou Z."/>
        </authorList>
    </citation>
    <scope>NUCLEOTIDE SEQUENCE [LARGE SCALE GENOMIC DNA]</scope>
    <source>
        <strain evidence="1 2">F913</strain>
    </source>
</reference>
<dbReference type="EMBL" id="LJIW01000002">
    <property type="protein sequence ID" value="PNG90532.1"/>
    <property type="molecule type" value="Genomic_DNA"/>
</dbReference>
<proteinExistence type="predicted"/>
<dbReference type="RefSeq" id="WP_102936246.1">
    <property type="nucleotide sequence ID" value="NZ_LJIW01000002.1"/>
</dbReference>
<name>A0A2J7YR78_STRMQ</name>
<dbReference type="Gene3D" id="1.25.10.10">
    <property type="entry name" value="Leucine-rich Repeat Variant"/>
    <property type="match status" value="1"/>
</dbReference>
<comment type="caution">
    <text evidence="1">The sequence shown here is derived from an EMBL/GenBank/DDBJ whole genome shotgun (WGS) entry which is preliminary data.</text>
</comment>
<evidence type="ECO:0008006" key="3">
    <source>
        <dbReference type="Google" id="ProtNLM"/>
    </source>
</evidence>
<sequence length="442" mass="49025">MDDLQELIDRLEHWQRADTGFDGPTPRHRAIDALRERGPGVVPALVGRLEDLLAATARHHERVAAVQEVWDAWYEEGDRLTDEYGLGADIEPYRTVSSDSLPQQSARDRGYRDPYHLKQGIIEALHHLGDRRAAPVLTAALSDLACVPAAARALRDIQADQPVPALLDAVTLIDHHANKDIVFDPVLAALRHYGVSVGQARERFEAESSPLGRVRLMHLLEELPDDGADRPAKSQIRDSLIFLAMDDRDTMVQSQAIRALGELDNRGMERGSGVSGMDAPPPAAVVRSAIALAAHGNPPGHDRELTSRLRRLAVDTPTVFRAVEAVLTQDFPTPDEKELRLALRLALQVNISTMDADAPMRLIRALYSASSHPRVGDRALFVLRRHDYVLFEQMTQDDDALRAEARAIFEAIAGPGDHARLAQFSAGRRGRWSRLLSRITRR</sequence>
<gene>
    <name evidence="1" type="ORF">SMF913_25997</name>
</gene>
<dbReference type="Pfam" id="PF03130">
    <property type="entry name" value="HEAT_PBS"/>
    <property type="match status" value="1"/>
</dbReference>
<evidence type="ECO:0000313" key="1">
    <source>
        <dbReference type="EMBL" id="PNG90532.1"/>
    </source>
</evidence>
<dbReference type="InterPro" id="IPR011989">
    <property type="entry name" value="ARM-like"/>
</dbReference>
<organism evidence="1 2">
    <name type="scientific">Streptomyces malaysiensis</name>
    <dbReference type="NCBI Taxonomy" id="92644"/>
    <lineage>
        <taxon>Bacteria</taxon>
        <taxon>Bacillati</taxon>
        <taxon>Actinomycetota</taxon>
        <taxon>Actinomycetes</taxon>
        <taxon>Kitasatosporales</taxon>
        <taxon>Streptomycetaceae</taxon>
        <taxon>Streptomyces</taxon>
        <taxon>Streptomyces violaceusniger group</taxon>
    </lineage>
</organism>
<protein>
    <recommendedName>
        <fullName evidence="3">HEAT repeat domain-containing protein</fullName>
    </recommendedName>
</protein>
<dbReference type="InterPro" id="IPR004155">
    <property type="entry name" value="PBS_lyase_HEAT"/>
</dbReference>